<comment type="caution">
    <text evidence="3">The sequence shown here is derived from an EMBL/GenBank/DDBJ whole genome shotgun (WGS) entry which is preliminary data.</text>
</comment>
<dbReference type="AlphaFoldDB" id="A0A846N3U9"/>
<dbReference type="Proteomes" id="UP000570514">
    <property type="component" value="Unassembled WGS sequence"/>
</dbReference>
<gene>
    <name evidence="3" type="ORF">FHS83_003095</name>
</gene>
<name>A0A846N3U9_9PROT</name>
<evidence type="ECO:0000313" key="4">
    <source>
        <dbReference type="Proteomes" id="UP000570514"/>
    </source>
</evidence>
<feature type="domain" description="NTF2 fold" evidence="2">
    <location>
        <begin position="46"/>
        <end position="112"/>
    </location>
</feature>
<feature type="signal peptide" evidence="1">
    <location>
        <begin position="1"/>
        <end position="30"/>
    </location>
</feature>
<protein>
    <recommendedName>
        <fullName evidence="2">NTF2 fold domain-containing protein</fullName>
    </recommendedName>
</protein>
<evidence type="ECO:0000256" key="1">
    <source>
        <dbReference type="SAM" id="SignalP"/>
    </source>
</evidence>
<keyword evidence="4" id="KW-1185">Reference proteome</keyword>
<dbReference type="Pfam" id="PF15631">
    <property type="entry name" value="Imm-NTF2-2"/>
    <property type="match status" value="1"/>
</dbReference>
<dbReference type="EMBL" id="JAASRM010000001">
    <property type="protein sequence ID" value="NIK89777.1"/>
    <property type="molecule type" value="Genomic_DNA"/>
</dbReference>
<sequence>MNLSHREPSLFSKTAWAVVFALLFSSVAIAEHSYTPPQGFVPDERTAISVAEAILTPIYGSNKIRSERPFKAMLKGDVWVVSGSLPRGWGGGVAVIELRKDDGRVLRVSHGK</sequence>
<feature type="chain" id="PRO_5033054735" description="NTF2 fold domain-containing protein" evidence="1">
    <location>
        <begin position="31"/>
        <end position="112"/>
    </location>
</feature>
<dbReference type="InterPro" id="IPR028921">
    <property type="entry name" value="NTF2_fold_dom"/>
</dbReference>
<proteinExistence type="predicted"/>
<keyword evidence="1" id="KW-0732">Signal</keyword>
<reference evidence="3 4" key="1">
    <citation type="submission" date="2020-03" db="EMBL/GenBank/DDBJ databases">
        <title>Genomic Encyclopedia of Type Strains, Phase IV (KMG-IV): sequencing the most valuable type-strain genomes for metagenomic binning, comparative biology and taxonomic classification.</title>
        <authorList>
            <person name="Goeker M."/>
        </authorList>
    </citation>
    <scope>NUCLEOTIDE SEQUENCE [LARGE SCALE GENOMIC DNA]</scope>
    <source>
        <strain evidence="3 4">DSM 19867</strain>
    </source>
</reference>
<dbReference type="RefSeq" id="WP_167083836.1">
    <property type="nucleotide sequence ID" value="NZ_BAAADC010000001.1"/>
</dbReference>
<evidence type="ECO:0000259" key="2">
    <source>
        <dbReference type="Pfam" id="PF15631"/>
    </source>
</evidence>
<accession>A0A846N3U9</accession>
<organism evidence="3 4">
    <name type="scientific">Rhizomicrobium palustre</name>
    <dbReference type="NCBI Taxonomy" id="189966"/>
    <lineage>
        <taxon>Bacteria</taxon>
        <taxon>Pseudomonadati</taxon>
        <taxon>Pseudomonadota</taxon>
        <taxon>Alphaproteobacteria</taxon>
        <taxon>Micropepsales</taxon>
        <taxon>Micropepsaceae</taxon>
        <taxon>Rhizomicrobium</taxon>
    </lineage>
</organism>
<evidence type="ECO:0000313" key="3">
    <source>
        <dbReference type="EMBL" id="NIK89777.1"/>
    </source>
</evidence>